<dbReference type="Gene3D" id="3.30.565.10">
    <property type="entry name" value="Histidine kinase-like ATPase, C-terminal domain"/>
    <property type="match status" value="1"/>
</dbReference>
<evidence type="ECO:0000256" key="8">
    <source>
        <dbReference type="HAMAP-Rule" id="MF_00505"/>
    </source>
</evidence>
<dbReference type="Gene3D" id="1.20.120.790">
    <property type="entry name" value="Heat shock protein 90, C-terminal domain"/>
    <property type="match status" value="1"/>
</dbReference>
<dbReference type="GO" id="GO:0016887">
    <property type="term" value="F:ATP hydrolysis activity"/>
    <property type="evidence" value="ECO:0007669"/>
    <property type="project" value="InterPro"/>
</dbReference>
<dbReference type="GO" id="GO:0140662">
    <property type="term" value="F:ATP-dependent protein folding chaperone"/>
    <property type="evidence" value="ECO:0007669"/>
    <property type="project" value="InterPro"/>
</dbReference>
<evidence type="ECO:0000256" key="1">
    <source>
        <dbReference type="ARBA" id="ARBA00004496"/>
    </source>
</evidence>
<feature type="binding site" evidence="9">
    <location>
        <position position="95"/>
    </location>
    <ligand>
        <name>ATP</name>
        <dbReference type="ChEBI" id="CHEBI:30616"/>
    </ligand>
</feature>
<dbReference type="CDD" id="cd16927">
    <property type="entry name" value="HATPase_Hsp90-like"/>
    <property type="match status" value="1"/>
</dbReference>
<evidence type="ECO:0000256" key="6">
    <source>
        <dbReference type="ARBA" id="ARBA00023016"/>
    </source>
</evidence>
<feature type="binding site" evidence="9">
    <location>
        <position position="40"/>
    </location>
    <ligand>
        <name>ATP</name>
        <dbReference type="ChEBI" id="CHEBI:30616"/>
    </ligand>
</feature>
<dbReference type="SUPFAM" id="SSF54211">
    <property type="entry name" value="Ribosomal protein S5 domain 2-like"/>
    <property type="match status" value="1"/>
</dbReference>
<dbReference type="FunFam" id="3.30.565.10:FF:000009">
    <property type="entry name" value="Molecular chaperone HtpG"/>
    <property type="match status" value="1"/>
</dbReference>
<dbReference type="NCBIfam" id="NF003555">
    <property type="entry name" value="PRK05218.1"/>
    <property type="match status" value="1"/>
</dbReference>
<dbReference type="GO" id="GO:0005737">
    <property type="term" value="C:cytoplasm"/>
    <property type="evidence" value="ECO:0007669"/>
    <property type="project" value="UniProtKB-SubCell"/>
</dbReference>
<protein>
    <recommendedName>
        <fullName evidence="8">Chaperone protein HtpG</fullName>
    </recommendedName>
    <alternativeName>
        <fullName evidence="8">Heat shock protein HtpG</fullName>
    </alternativeName>
    <alternativeName>
        <fullName evidence="8">High temperature protein G</fullName>
    </alternativeName>
</protein>
<organism evidence="10 11">
    <name type="scientific">Ruficoccus amylovorans</name>
    <dbReference type="NCBI Taxonomy" id="1804625"/>
    <lineage>
        <taxon>Bacteria</taxon>
        <taxon>Pseudomonadati</taxon>
        <taxon>Verrucomicrobiota</taxon>
        <taxon>Opitutia</taxon>
        <taxon>Puniceicoccales</taxon>
        <taxon>Cerasicoccaceae</taxon>
        <taxon>Ruficoccus</taxon>
    </lineage>
</organism>
<feature type="binding site" evidence="9">
    <location>
        <position position="325"/>
    </location>
    <ligand>
        <name>ATP</name>
        <dbReference type="ChEBI" id="CHEBI:30616"/>
    </ligand>
</feature>
<keyword evidence="4 8" id="KW-0547">Nucleotide-binding</keyword>
<dbReference type="Gene3D" id="3.30.230.80">
    <property type="match status" value="1"/>
</dbReference>
<evidence type="ECO:0000313" key="10">
    <source>
        <dbReference type="EMBL" id="MBC2595386.1"/>
    </source>
</evidence>
<keyword evidence="11" id="KW-1185">Reference proteome</keyword>
<feature type="binding site" evidence="9">
    <location>
        <position position="175"/>
    </location>
    <ligand>
        <name>ATP</name>
        <dbReference type="ChEBI" id="CHEBI:30616"/>
    </ligand>
</feature>
<keyword evidence="5 8" id="KW-0067">ATP-binding</keyword>
<dbReference type="Pfam" id="PF13589">
    <property type="entry name" value="HATPase_c_3"/>
    <property type="match status" value="1"/>
</dbReference>
<feature type="binding site" evidence="9">
    <location>
        <position position="82"/>
    </location>
    <ligand>
        <name>ATP</name>
        <dbReference type="ChEBI" id="CHEBI:30616"/>
    </ligand>
</feature>
<evidence type="ECO:0000313" key="11">
    <source>
        <dbReference type="Proteomes" id="UP000546464"/>
    </source>
</evidence>
<comment type="function">
    <text evidence="8">Molecular chaperone. Has ATPase activity.</text>
</comment>
<dbReference type="PIRSF" id="PIRSF002583">
    <property type="entry name" value="Hsp90"/>
    <property type="match status" value="1"/>
</dbReference>
<gene>
    <name evidence="8 10" type="primary">htpG</name>
    <name evidence="10" type="ORF">H5P28_14050</name>
</gene>
<dbReference type="InterPro" id="IPR036890">
    <property type="entry name" value="HATPase_C_sf"/>
</dbReference>
<evidence type="ECO:0000256" key="5">
    <source>
        <dbReference type="ARBA" id="ARBA00022840"/>
    </source>
</evidence>
<dbReference type="HAMAP" id="MF_00505">
    <property type="entry name" value="HSP90"/>
    <property type="match status" value="1"/>
</dbReference>
<evidence type="ECO:0000256" key="9">
    <source>
        <dbReference type="PIRSR" id="PIRSR002583-1"/>
    </source>
</evidence>
<dbReference type="PANTHER" id="PTHR11528">
    <property type="entry name" value="HEAT SHOCK PROTEIN 90 FAMILY MEMBER"/>
    <property type="match status" value="1"/>
</dbReference>
<dbReference type="RefSeq" id="WP_185676337.1">
    <property type="nucleotide sequence ID" value="NZ_JACHVB010000035.1"/>
</dbReference>
<reference evidence="10 11" key="1">
    <citation type="submission" date="2020-07" db="EMBL/GenBank/DDBJ databases">
        <authorList>
            <person name="Feng X."/>
        </authorList>
    </citation>
    <scope>NUCLEOTIDE SEQUENCE [LARGE SCALE GENOMIC DNA]</scope>
    <source>
        <strain evidence="10 11">JCM31066</strain>
    </source>
</reference>
<feature type="binding site" evidence="9">
    <location>
        <position position="87"/>
    </location>
    <ligand>
        <name>ATP</name>
        <dbReference type="ChEBI" id="CHEBI:30616"/>
    </ligand>
</feature>
<dbReference type="Proteomes" id="UP000546464">
    <property type="component" value="Unassembled WGS sequence"/>
</dbReference>
<comment type="subunit">
    <text evidence="8">Homodimer.</text>
</comment>
<keyword evidence="7 8" id="KW-0143">Chaperone</keyword>
<name>A0A842HIG9_9BACT</name>
<dbReference type="Gene3D" id="3.40.50.11260">
    <property type="match status" value="1"/>
</dbReference>
<comment type="caution">
    <text evidence="8">Lacks conserved residue(s) required for the propagation of feature annotation.</text>
</comment>
<dbReference type="InterPro" id="IPR001404">
    <property type="entry name" value="Hsp90_fam"/>
</dbReference>
<dbReference type="InterPro" id="IPR020575">
    <property type="entry name" value="Hsp90_N"/>
</dbReference>
<comment type="similarity">
    <text evidence="2 8">Belongs to the heat shock protein 90 family.</text>
</comment>
<keyword evidence="6 8" id="KW-0346">Stress response</keyword>
<evidence type="ECO:0000256" key="2">
    <source>
        <dbReference type="ARBA" id="ARBA00008239"/>
    </source>
</evidence>
<feature type="region of interest" description="C" evidence="8">
    <location>
        <begin position="541"/>
        <end position="625"/>
    </location>
</feature>
<dbReference type="GO" id="GO:0051082">
    <property type="term" value="F:unfolded protein binding"/>
    <property type="evidence" value="ECO:0007669"/>
    <property type="project" value="UniProtKB-UniRule"/>
</dbReference>
<feature type="binding site" evidence="9">
    <location>
        <begin position="124"/>
        <end position="129"/>
    </location>
    <ligand>
        <name>ATP</name>
        <dbReference type="ChEBI" id="CHEBI:30616"/>
    </ligand>
</feature>
<accession>A0A842HIG9</accession>
<evidence type="ECO:0000256" key="7">
    <source>
        <dbReference type="ARBA" id="ARBA00023186"/>
    </source>
</evidence>
<dbReference type="AlphaFoldDB" id="A0A842HIG9"/>
<dbReference type="InterPro" id="IPR037196">
    <property type="entry name" value="HSP90_C"/>
</dbReference>
<comment type="subcellular location">
    <subcellularLocation>
        <location evidence="1 8">Cytoplasm</location>
    </subcellularLocation>
</comment>
<feature type="region of interest" description="A; substrate-binding" evidence="8">
    <location>
        <begin position="1"/>
        <end position="325"/>
    </location>
</feature>
<dbReference type="PRINTS" id="PR00775">
    <property type="entry name" value="HEATSHOCK90"/>
</dbReference>
<evidence type="ECO:0000256" key="3">
    <source>
        <dbReference type="ARBA" id="ARBA00022490"/>
    </source>
</evidence>
<dbReference type="Pfam" id="PF00183">
    <property type="entry name" value="HSP90"/>
    <property type="match status" value="1"/>
</dbReference>
<dbReference type="GO" id="GO:0005524">
    <property type="term" value="F:ATP binding"/>
    <property type="evidence" value="ECO:0007669"/>
    <property type="project" value="UniProtKB-UniRule"/>
</dbReference>
<dbReference type="FunFam" id="3.40.50.11260:FF:000004">
    <property type="entry name" value="Heat shock protein 75 mitochondrial"/>
    <property type="match status" value="1"/>
</dbReference>
<dbReference type="SUPFAM" id="SSF55874">
    <property type="entry name" value="ATPase domain of HSP90 chaperone/DNA topoisomerase II/histidine kinase"/>
    <property type="match status" value="1"/>
</dbReference>
<comment type="caution">
    <text evidence="10">The sequence shown here is derived from an EMBL/GenBank/DDBJ whole genome shotgun (WGS) entry which is preliminary data.</text>
</comment>
<feature type="binding site" evidence="9">
    <location>
        <position position="36"/>
    </location>
    <ligand>
        <name>ATP</name>
        <dbReference type="ChEBI" id="CHEBI:30616"/>
    </ligand>
</feature>
<dbReference type="SUPFAM" id="SSF110942">
    <property type="entry name" value="HSP90 C-terminal domain"/>
    <property type="match status" value="1"/>
</dbReference>
<proteinExistence type="inferred from homology"/>
<feature type="binding site" evidence="9">
    <location>
        <begin position="102"/>
        <end position="103"/>
    </location>
    <ligand>
        <name>ATP</name>
        <dbReference type="ChEBI" id="CHEBI:30616"/>
    </ligand>
</feature>
<dbReference type="FunFam" id="3.30.230.80:FF:000004">
    <property type="entry name" value="Heat shock protein 75 kDa"/>
    <property type="match status" value="1"/>
</dbReference>
<evidence type="ECO:0000256" key="4">
    <source>
        <dbReference type="ARBA" id="ARBA00022741"/>
    </source>
</evidence>
<keyword evidence="3 8" id="KW-0963">Cytoplasm</keyword>
<dbReference type="InterPro" id="IPR020568">
    <property type="entry name" value="Ribosomal_Su5_D2-typ_SF"/>
</dbReference>
<sequence length="625" mass="70559">MSTQAPETHEFQAEVKQVLDIVVHSLYTDKDIFVRELVSNASDALEKLRHTQLTEKDIFDDNLPLEINLTTDDKAGTITIQDFGIGMTRDELVENLGTIAHSGSKAFLTAIKENGGLNENLIGQFGVGFYSVFMVAKEVKVFTRTWKKDGEGFLWTSDGSGKYTIEPSEGQRRGTKIVITLLDEYKDFAQESRVKDILERYSSFIEFPVNLNGTKVNTTQAVWLKNKNDVSEDEYKEFYKFQAKAFDEPMDWMHFSADAPLAVNALIYIPGSNPELLGFGRTEPGVALHCRKILIDPEPPELLPDWLRFLKGVVDSADLPLNISRESMQDSSLVKRLGEVISKRFIKHLAEVSRKDAEKFEKIWRTFGVFLKEGVATDFTHREKLSELLRFESSETEPGKLTSLQAYVDRMKPEQKAIYFLAGPSRKAIESGPYLEAFKARSLEVIYCLEPIDDFVMQHLRQFKEKDIVSADQDELDLGDATKEAEGEELPKEQLDALCAWLKETLGENRVKEVSAGKRLVDSPALALNADKMMTSHMRRMMKAIAQSRGEDGEKDMATLVNLEINPRHGLIKHLAELKDKDADTAKLVAEQVYDNALISAGMLEDPRAMINRLHQLLEKVGPQA</sequence>
<dbReference type="EMBL" id="JACHVB010000035">
    <property type="protein sequence ID" value="MBC2595386.1"/>
    <property type="molecule type" value="Genomic_DNA"/>
</dbReference>